<proteinExistence type="inferred from homology"/>
<organism evidence="10 11">
    <name type="scientific">Arcanobacterium buesumense</name>
    <dbReference type="NCBI Taxonomy" id="2722751"/>
    <lineage>
        <taxon>Bacteria</taxon>
        <taxon>Bacillati</taxon>
        <taxon>Actinomycetota</taxon>
        <taxon>Actinomycetes</taxon>
        <taxon>Actinomycetales</taxon>
        <taxon>Actinomycetaceae</taxon>
        <taxon>Arcanobacterium</taxon>
    </lineage>
</organism>
<evidence type="ECO:0000256" key="4">
    <source>
        <dbReference type="ARBA" id="ARBA00022475"/>
    </source>
</evidence>
<keyword evidence="5 9" id="KW-0812">Transmembrane</keyword>
<evidence type="ECO:0000256" key="1">
    <source>
        <dbReference type="ARBA" id="ARBA00004651"/>
    </source>
</evidence>
<dbReference type="KEGG" id="arca:HC352_05775"/>
<evidence type="ECO:0000256" key="6">
    <source>
        <dbReference type="ARBA" id="ARBA00022989"/>
    </source>
</evidence>
<feature type="transmembrane region" description="Helical" evidence="9">
    <location>
        <begin position="271"/>
        <end position="288"/>
    </location>
</feature>
<reference evidence="10 11" key="1">
    <citation type="submission" date="2020-03" db="EMBL/GenBank/DDBJ databases">
        <title>Complete genome of Arcanobacterium buesumensis sp. nov. strain 2701.</title>
        <authorList>
            <person name="Borowiak M."/>
            <person name="Alssahen M."/>
            <person name="Laemmler C."/>
            <person name="Malorny B."/>
            <person name="Hassan A."/>
            <person name="Prenger-Berninghoff E."/>
            <person name="Ploetz M."/>
            <person name="Abdulmawjood A."/>
        </authorList>
    </citation>
    <scope>NUCLEOTIDE SEQUENCE [LARGE SCALE GENOMIC DNA]</scope>
    <source>
        <strain evidence="10 11">2701</strain>
    </source>
</reference>
<feature type="transmembrane region" description="Helical" evidence="9">
    <location>
        <begin position="191"/>
        <end position="216"/>
    </location>
</feature>
<name>A0A6H2ELW1_9ACTO</name>
<feature type="transmembrane region" description="Helical" evidence="9">
    <location>
        <begin position="343"/>
        <end position="374"/>
    </location>
</feature>
<evidence type="ECO:0000256" key="9">
    <source>
        <dbReference type="SAM" id="Phobius"/>
    </source>
</evidence>
<dbReference type="GO" id="GO:0005886">
    <property type="term" value="C:plasma membrane"/>
    <property type="evidence" value="ECO:0007669"/>
    <property type="project" value="UniProtKB-SubCell"/>
</dbReference>
<feature type="transmembrane region" description="Helical" evidence="9">
    <location>
        <begin position="102"/>
        <end position="123"/>
    </location>
</feature>
<dbReference type="InterPro" id="IPR002549">
    <property type="entry name" value="AI-2E-like"/>
</dbReference>
<feature type="transmembrane region" description="Helical" evidence="9">
    <location>
        <begin position="295"/>
        <end position="323"/>
    </location>
</feature>
<gene>
    <name evidence="10" type="ORF">HC352_05775</name>
</gene>
<dbReference type="RefSeq" id="WP_168917994.1">
    <property type="nucleotide sequence ID" value="NZ_CP050804.1"/>
</dbReference>
<dbReference type="PANTHER" id="PTHR21716:SF53">
    <property type="entry name" value="PERMEASE PERM-RELATED"/>
    <property type="match status" value="1"/>
</dbReference>
<sequence>MKRQHFPQPPAATPVNSPQPWSAIVSPPPPRSSGVPHWLVKYGVGAWSLIGLTIVIATIVYLLGMIYQVFLGVFLACVLTAVLSPIVNMLNKVMPRSLATGFAVISGFTVFGGLITYIIYSILDQWDDLIRQFSHGVNNIVAMLTDGSLPIKVHRSQLLHGVSNAVQEGSRYVRDHAGFIAQTVLSNASQLAVIVTIIALAVFITVFFLSSGTSMWKWFLELLPERKRDRFDKGAKAGWSAFSGYAAGMVIIAIANGMLSFIYLWFLEVPLAAPLGVLVMLCTFIPLIGAPTAMLVAMFVGLATGGLSMFIFVGIGIAAISQIEGNLLYPLIVGKKVSVHPVGVALGVAAGGFAGGLIGAAIAIPMIAIVWSVYKTLRVPELEHAMSE</sequence>
<evidence type="ECO:0000313" key="10">
    <source>
        <dbReference type="EMBL" id="QJC22060.1"/>
    </source>
</evidence>
<dbReference type="EMBL" id="CP050804">
    <property type="protein sequence ID" value="QJC22060.1"/>
    <property type="molecule type" value="Genomic_DNA"/>
</dbReference>
<keyword evidence="11" id="KW-1185">Reference proteome</keyword>
<keyword evidence="4" id="KW-1003">Cell membrane</keyword>
<evidence type="ECO:0000256" key="2">
    <source>
        <dbReference type="ARBA" id="ARBA00009773"/>
    </source>
</evidence>
<evidence type="ECO:0000313" key="11">
    <source>
        <dbReference type="Proteomes" id="UP000502298"/>
    </source>
</evidence>
<feature type="transmembrane region" description="Helical" evidence="9">
    <location>
        <begin position="39"/>
        <end position="63"/>
    </location>
</feature>
<protein>
    <submittedName>
        <fullName evidence="10">AI-2E family transporter</fullName>
    </submittedName>
</protein>
<evidence type="ECO:0000256" key="8">
    <source>
        <dbReference type="SAM" id="MobiDB-lite"/>
    </source>
</evidence>
<evidence type="ECO:0000256" key="7">
    <source>
        <dbReference type="ARBA" id="ARBA00023136"/>
    </source>
</evidence>
<dbReference type="Proteomes" id="UP000502298">
    <property type="component" value="Chromosome"/>
</dbReference>
<comment type="similarity">
    <text evidence="2">Belongs to the autoinducer-2 exporter (AI-2E) (TC 2.A.86) family.</text>
</comment>
<keyword evidence="7 9" id="KW-0472">Membrane</keyword>
<dbReference type="Pfam" id="PF01594">
    <property type="entry name" value="AI-2E_transport"/>
    <property type="match status" value="1"/>
</dbReference>
<feature type="transmembrane region" description="Helical" evidence="9">
    <location>
        <begin position="69"/>
        <end position="90"/>
    </location>
</feature>
<dbReference type="GO" id="GO:0055085">
    <property type="term" value="P:transmembrane transport"/>
    <property type="evidence" value="ECO:0007669"/>
    <property type="project" value="TreeGrafter"/>
</dbReference>
<accession>A0A6H2ELW1</accession>
<keyword evidence="6 9" id="KW-1133">Transmembrane helix</keyword>
<feature type="region of interest" description="Disordered" evidence="8">
    <location>
        <begin position="1"/>
        <end position="20"/>
    </location>
</feature>
<evidence type="ECO:0000256" key="5">
    <source>
        <dbReference type="ARBA" id="ARBA00022692"/>
    </source>
</evidence>
<comment type="subcellular location">
    <subcellularLocation>
        <location evidence="1">Cell membrane</location>
        <topology evidence="1">Multi-pass membrane protein</topology>
    </subcellularLocation>
</comment>
<keyword evidence="3" id="KW-0813">Transport</keyword>
<dbReference type="PANTHER" id="PTHR21716">
    <property type="entry name" value="TRANSMEMBRANE PROTEIN"/>
    <property type="match status" value="1"/>
</dbReference>
<feature type="transmembrane region" description="Helical" evidence="9">
    <location>
        <begin position="237"/>
        <end position="265"/>
    </location>
</feature>
<evidence type="ECO:0000256" key="3">
    <source>
        <dbReference type="ARBA" id="ARBA00022448"/>
    </source>
</evidence>
<dbReference type="AlphaFoldDB" id="A0A6H2ELW1"/>